<gene>
    <name evidence="1" type="ORF">PHYBLDRAFT_140153</name>
</gene>
<reference evidence="2" key="1">
    <citation type="submission" date="2015-06" db="EMBL/GenBank/DDBJ databases">
        <title>Expansion of signal transduction pathways in fungi by whole-genome duplication.</title>
        <authorList>
            <consortium name="DOE Joint Genome Institute"/>
            <person name="Corrochano L.M."/>
            <person name="Kuo A."/>
            <person name="Marcet-Houben M."/>
            <person name="Polaino S."/>
            <person name="Salamov A."/>
            <person name="Villalobos J.M."/>
            <person name="Alvarez M.I."/>
            <person name="Avalos J."/>
            <person name="Benito E.P."/>
            <person name="Benoit I."/>
            <person name="Burger G."/>
            <person name="Camino L.P."/>
            <person name="Canovas D."/>
            <person name="Cerda-Olmedo E."/>
            <person name="Cheng J.-F."/>
            <person name="Dominguez A."/>
            <person name="Elias M."/>
            <person name="Eslava A.P."/>
            <person name="Glaser F."/>
            <person name="Grimwood J."/>
            <person name="Gutierrez G."/>
            <person name="Heitman J."/>
            <person name="Henrissat B."/>
            <person name="Iturriaga E.A."/>
            <person name="Lang B.F."/>
            <person name="Lavin J.L."/>
            <person name="Lee S."/>
            <person name="Li W."/>
            <person name="Lindquist E."/>
            <person name="Lopez-Garcia S."/>
            <person name="Luque E.M."/>
            <person name="Marcos A.T."/>
            <person name="Martin J."/>
            <person name="McCluskey K."/>
            <person name="Medina H.R."/>
            <person name="Miralles-Duran A."/>
            <person name="Miyazaki A."/>
            <person name="Munoz-Torres E."/>
            <person name="Oguiza J.A."/>
            <person name="Ohm R."/>
            <person name="Olmedo M."/>
            <person name="Orejas M."/>
            <person name="Ortiz-Castellanos L."/>
            <person name="Pisabarro A.G."/>
            <person name="Rodriguez-Romero J."/>
            <person name="Ruiz-Herrera J."/>
            <person name="Ruiz-Vazquez R."/>
            <person name="Sanz C."/>
            <person name="Schackwitz W."/>
            <person name="Schmutz J."/>
            <person name="Shahriari M."/>
            <person name="Shelest E."/>
            <person name="Silva-Franco F."/>
            <person name="Soanes D."/>
            <person name="Syed K."/>
            <person name="Tagua V.G."/>
            <person name="Talbot N.J."/>
            <person name="Thon M."/>
            <person name="De vries R.P."/>
            <person name="Wiebenga A."/>
            <person name="Yadav J.S."/>
            <person name="Braun E.L."/>
            <person name="Baker S."/>
            <person name="Garre V."/>
            <person name="Horwitz B."/>
            <person name="Torres-Martinez S."/>
            <person name="Idnurm A."/>
            <person name="Herrera-Estrella A."/>
            <person name="Gabaldon T."/>
            <person name="Grigoriev I.V."/>
        </authorList>
    </citation>
    <scope>NUCLEOTIDE SEQUENCE [LARGE SCALE GENOMIC DNA]</scope>
    <source>
        <strain evidence="2">NRRL 1555(-)</strain>
    </source>
</reference>
<dbReference type="InParanoid" id="A0A162V5K6"/>
<organism evidence="1 2">
    <name type="scientific">Phycomyces blakesleeanus (strain ATCC 8743b / DSM 1359 / FGSC 10004 / NBRC 33097 / NRRL 1555)</name>
    <dbReference type="NCBI Taxonomy" id="763407"/>
    <lineage>
        <taxon>Eukaryota</taxon>
        <taxon>Fungi</taxon>
        <taxon>Fungi incertae sedis</taxon>
        <taxon>Mucoromycota</taxon>
        <taxon>Mucoromycotina</taxon>
        <taxon>Mucoromycetes</taxon>
        <taxon>Mucorales</taxon>
        <taxon>Phycomycetaceae</taxon>
        <taxon>Phycomyces</taxon>
    </lineage>
</organism>
<evidence type="ECO:0000313" key="1">
    <source>
        <dbReference type="EMBL" id="OAD80143.1"/>
    </source>
</evidence>
<proteinExistence type="predicted"/>
<name>A0A162V5K6_PHYB8</name>
<dbReference type="OrthoDB" id="2247662at2759"/>
<accession>A0A162V5K6</accession>
<dbReference type="AlphaFoldDB" id="A0A162V5K6"/>
<dbReference type="EMBL" id="KV440972">
    <property type="protein sequence ID" value="OAD80143.1"/>
    <property type="molecule type" value="Genomic_DNA"/>
</dbReference>
<dbReference type="VEuPathDB" id="FungiDB:PHYBLDRAFT_140153"/>
<dbReference type="Proteomes" id="UP000077315">
    <property type="component" value="Unassembled WGS sequence"/>
</dbReference>
<sequence length="94" mass="10455">MQPTLRDFIQQLVSALIHPFDAKKSCSTQALTETANAALTQFEKTYVSFPDFVDPAEDHPTESIQFNSVNQPILPIYLPDLSVSRSTLPYLALA</sequence>
<dbReference type="GeneID" id="28991245"/>
<protein>
    <submittedName>
        <fullName evidence="1">Uncharacterized protein</fullName>
    </submittedName>
</protein>
<dbReference type="RefSeq" id="XP_018298183.1">
    <property type="nucleotide sequence ID" value="XM_018430339.1"/>
</dbReference>
<evidence type="ECO:0000313" key="2">
    <source>
        <dbReference type="Proteomes" id="UP000077315"/>
    </source>
</evidence>
<keyword evidence="2" id="KW-1185">Reference proteome</keyword>